<evidence type="ECO:0000259" key="7">
    <source>
        <dbReference type="PROSITE" id="PS51085"/>
    </source>
</evidence>
<dbReference type="InterPro" id="IPR002346">
    <property type="entry name" value="Mopterin_DH_FAD-bd"/>
</dbReference>
<dbReference type="InterPro" id="IPR005107">
    <property type="entry name" value="CO_DH_flav_C"/>
</dbReference>
<evidence type="ECO:0000256" key="4">
    <source>
        <dbReference type="ARBA" id="ARBA00023002"/>
    </source>
</evidence>
<dbReference type="SUPFAM" id="SSF56176">
    <property type="entry name" value="FAD-binding/transporter-associated domain-like"/>
    <property type="match status" value="1"/>
</dbReference>
<keyword evidence="3" id="KW-0274">FAD</keyword>
<dbReference type="Pfam" id="PF03450">
    <property type="entry name" value="CO_deh_flav_C"/>
    <property type="match status" value="1"/>
</dbReference>
<dbReference type="InterPro" id="IPR036683">
    <property type="entry name" value="CO_DH_flav_C_dom_sf"/>
</dbReference>
<dbReference type="InterPro" id="IPR036010">
    <property type="entry name" value="2Fe-2S_ferredoxin-like_sf"/>
</dbReference>
<dbReference type="SUPFAM" id="SSF54292">
    <property type="entry name" value="2Fe-2S ferredoxin-like"/>
    <property type="match status" value="1"/>
</dbReference>
<dbReference type="InterPro" id="IPR016167">
    <property type="entry name" value="FAD-bd_PCMH_sub1"/>
</dbReference>
<dbReference type="InterPro" id="IPR012675">
    <property type="entry name" value="Beta-grasp_dom_sf"/>
</dbReference>
<dbReference type="InterPro" id="IPR036884">
    <property type="entry name" value="2Fe-2S-bd_dom_sf"/>
</dbReference>
<dbReference type="InterPro" id="IPR002888">
    <property type="entry name" value="2Fe-2S-bd"/>
</dbReference>
<feature type="domain" description="FAD-binding PCMH-type" evidence="8">
    <location>
        <begin position="187"/>
        <end position="360"/>
    </location>
</feature>
<dbReference type="Gene3D" id="3.30.465.10">
    <property type="match status" value="1"/>
</dbReference>
<dbReference type="Pfam" id="PF00941">
    <property type="entry name" value="FAD_binding_5"/>
    <property type="match status" value="1"/>
</dbReference>
<dbReference type="GO" id="GO:0004854">
    <property type="term" value="F:xanthine dehydrogenase activity"/>
    <property type="evidence" value="ECO:0007669"/>
    <property type="project" value="UniProtKB-EC"/>
</dbReference>
<evidence type="ECO:0000256" key="1">
    <source>
        <dbReference type="ARBA" id="ARBA00022630"/>
    </source>
</evidence>
<name>A0A7X5LJ37_9ALTE</name>
<dbReference type="Gene3D" id="3.10.20.30">
    <property type="match status" value="1"/>
</dbReference>
<dbReference type="InterPro" id="IPR036318">
    <property type="entry name" value="FAD-bd_PCMH-like_sf"/>
</dbReference>
<evidence type="ECO:0000313" key="9">
    <source>
        <dbReference type="EMBL" id="NDV89914.1"/>
    </source>
</evidence>
<organism evidence="9 10">
    <name type="scientific">Alteromonas profundi</name>
    <dbReference type="NCBI Taxonomy" id="2696062"/>
    <lineage>
        <taxon>Bacteria</taxon>
        <taxon>Pseudomonadati</taxon>
        <taxon>Pseudomonadota</taxon>
        <taxon>Gammaproteobacteria</taxon>
        <taxon>Alteromonadales</taxon>
        <taxon>Alteromonadaceae</taxon>
        <taxon>Alteromonas/Salinimonas group</taxon>
        <taxon>Alteromonas</taxon>
    </lineage>
</organism>
<dbReference type="SUPFAM" id="SSF47741">
    <property type="entry name" value="CO dehydrogenase ISP C-domain like"/>
    <property type="match status" value="1"/>
</dbReference>
<dbReference type="InterPro" id="IPR012175">
    <property type="entry name" value="Xanth_DH_ssu_bac"/>
</dbReference>
<dbReference type="PROSITE" id="PS51085">
    <property type="entry name" value="2FE2S_FER_2"/>
    <property type="match status" value="1"/>
</dbReference>
<evidence type="ECO:0000256" key="3">
    <source>
        <dbReference type="ARBA" id="ARBA00022827"/>
    </source>
</evidence>
<comment type="caution">
    <text evidence="9">The sequence shown here is derived from an EMBL/GenBank/DDBJ whole genome shotgun (WGS) entry which is preliminary data.</text>
</comment>
<dbReference type="Gene3D" id="1.10.150.120">
    <property type="entry name" value="[2Fe-2S]-binding domain"/>
    <property type="match status" value="1"/>
</dbReference>
<dbReference type="Pfam" id="PF00111">
    <property type="entry name" value="Fer2"/>
    <property type="match status" value="1"/>
</dbReference>
<dbReference type="GO" id="GO:0071949">
    <property type="term" value="F:FAD binding"/>
    <property type="evidence" value="ECO:0007669"/>
    <property type="project" value="InterPro"/>
</dbReference>
<sequence length="482" mass="52071">MIRFLINQELVTLSDSRADLTLLQFIREHRKLTGTKEGCAAGDCGACTLVLAELSEDGTAMHYRTVNSCITLMSAVQGKQLIAVEHLSTDGQLHPVQQALVDHHGSQCGFCTPGFIMSMFALYHNAQSPNRDDVLHALSGNLCRCTGYRPIIDATLAACEGEPNDIFKQREEETITRLKALNEQTEGPLGSSQLLMPTSREALATAIAQNPHAPLVAGCTDLGLTITQQLKDTDTLISLSGINALKGCTTLEHSLLIGAATALSDLTHPLLTQFPQLAEIITRFASLPIRNQATLGGNVANASPIGDMPPVLIALGAQLHIDNGSDVRIVPIKEFFTGYRTTTLKQGEWISAIEIPFLAPHNKLAAYKISKRMEDDISAVCAVFNITVVDGIVTRVQSGFGGVAATPATSDELEHALVGKTWCDAECLTIGKQILANAFTPIDDVRASAEYRNTVLSNLWHRFYLEHQAKGTIETRVVAQHA</sequence>
<dbReference type="InterPro" id="IPR001041">
    <property type="entry name" value="2Fe-2S_ferredoxin-type"/>
</dbReference>
<dbReference type="InterPro" id="IPR014307">
    <property type="entry name" value="Xanthine_DH_ssu"/>
</dbReference>
<dbReference type="InterPro" id="IPR006058">
    <property type="entry name" value="2Fe2S_fd_BS"/>
</dbReference>
<keyword evidence="6" id="KW-0830">Ubiquinone</keyword>
<dbReference type="NCBIfam" id="TIGR02963">
    <property type="entry name" value="xanthine_xdhA"/>
    <property type="match status" value="1"/>
</dbReference>
<dbReference type="AlphaFoldDB" id="A0A7X5LJ37"/>
<protein>
    <submittedName>
        <fullName evidence="9">Xanthine dehydrogenase small subunit</fullName>
        <ecNumber evidence="9">1.17.1.4</ecNumber>
    </submittedName>
</protein>
<evidence type="ECO:0000256" key="5">
    <source>
        <dbReference type="ARBA" id="ARBA00023004"/>
    </source>
</evidence>
<dbReference type="EC" id="1.17.1.4" evidence="9"/>
<accession>A0A7X5LJ37</accession>
<keyword evidence="5" id="KW-0408">Iron</keyword>
<keyword evidence="1" id="KW-0285">Flavoprotein</keyword>
<proteinExistence type="predicted"/>
<feature type="domain" description="2Fe-2S ferredoxin-type" evidence="7">
    <location>
        <begin position="1"/>
        <end position="87"/>
    </location>
</feature>
<dbReference type="GO" id="GO:0051537">
    <property type="term" value="F:2 iron, 2 sulfur cluster binding"/>
    <property type="evidence" value="ECO:0007669"/>
    <property type="project" value="InterPro"/>
</dbReference>
<dbReference type="InterPro" id="IPR016166">
    <property type="entry name" value="FAD-bd_PCMH"/>
</dbReference>
<dbReference type="PIRSF" id="PIRSF036557">
    <property type="entry name" value="XdhA_RC"/>
    <property type="match status" value="1"/>
</dbReference>
<dbReference type="SMART" id="SM01092">
    <property type="entry name" value="CO_deh_flav_C"/>
    <property type="match status" value="1"/>
</dbReference>
<dbReference type="Gene3D" id="3.30.43.10">
    <property type="entry name" value="Uridine Diphospho-n-acetylenolpyruvylglucosamine Reductase, domain 2"/>
    <property type="match status" value="1"/>
</dbReference>
<evidence type="ECO:0000259" key="8">
    <source>
        <dbReference type="PROSITE" id="PS51387"/>
    </source>
</evidence>
<dbReference type="InterPro" id="IPR016169">
    <property type="entry name" value="FAD-bd_PCMH_sub2"/>
</dbReference>
<evidence type="ECO:0000313" key="10">
    <source>
        <dbReference type="Proteomes" id="UP000470213"/>
    </source>
</evidence>
<dbReference type="RefSeq" id="WP_163083518.1">
    <property type="nucleotide sequence ID" value="NZ_JAAAWN010000002.1"/>
</dbReference>
<dbReference type="PANTHER" id="PTHR45444:SF3">
    <property type="entry name" value="XANTHINE DEHYDROGENASE"/>
    <property type="match status" value="1"/>
</dbReference>
<dbReference type="PROSITE" id="PS51387">
    <property type="entry name" value="FAD_PCMH"/>
    <property type="match status" value="1"/>
</dbReference>
<dbReference type="GO" id="GO:0005506">
    <property type="term" value="F:iron ion binding"/>
    <property type="evidence" value="ECO:0007669"/>
    <property type="project" value="InterPro"/>
</dbReference>
<dbReference type="Proteomes" id="UP000470213">
    <property type="component" value="Unassembled WGS sequence"/>
</dbReference>
<dbReference type="Pfam" id="PF01799">
    <property type="entry name" value="Fer2_2"/>
    <property type="match status" value="1"/>
</dbReference>
<keyword evidence="2" id="KW-0479">Metal-binding</keyword>
<keyword evidence="4 9" id="KW-0560">Oxidoreductase</keyword>
<reference evidence="9 10" key="1">
    <citation type="submission" date="2020-01" db="EMBL/GenBank/DDBJ databases">
        <authorList>
            <person name="Chen J."/>
            <person name="Zhu S."/>
            <person name="Yang J."/>
        </authorList>
    </citation>
    <scope>NUCLEOTIDE SEQUENCE [LARGE SCALE GENOMIC DNA]</scope>
    <source>
        <strain evidence="9 10">345S023</strain>
    </source>
</reference>
<evidence type="ECO:0000256" key="2">
    <source>
        <dbReference type="ARBA" id="ARBA00022723"/>
    </source>
</evidence>
<dbReference type="EMBL" id="JAAAWN010000002">
    <property type="protein sequence ID" value="NDV89914.1"/>
    <property type="molecule type" value="Genomic_DNA"/>
</dbReference>
<dbReference type="Gene3D" id="3.30.390.50">
    <property type="entry name" value="CO dehydrogenase flavoprotein, C-terminal domain"/>
    <property type="match status" value="1"/>
</dbReference>
<keyword evidence="10" id="KW-1185">Reference proteome</keyword>
<evidence type="ECO:0000256" key="6">
    <source>
        <dbReference type="ARBA" id="ARBA00023075"/>
    </source>
</evidence>
<dbReference type="PANTHER" id="PTHR45444">
    <property type="entry name" value="XANTHINE DEHYDROGENASE"/>
    <property type="match status" value="1"/>
</dbReference>
<dbReference type="InterPro" id="IPR016208">
    <property type="entry name" value="Ald_Oxase/xanthine_DH-like"/>
</dbReference>
<dbReference type="PROSITE" id="PS00197">
    <property type="entry name" value="2FE2S_FER_1"/>
    <property type="match status" value="1"/>
</dbReference>
<dbReference type="CDD" id="cd00207">
    <property type="entry name" value="fer2"/>
    <property type="match status" value="1"/>
</dbReference>
<gene>
    <name evidence="9" type="primary">xdhA</name>
    <name evidence="9" type="ORF">GTH32_01725</name>
</gene>
<dbReference type="SUPFAM" id="SSF55447">
    <property type="entry name" value="CO dehydrogenase flavoprotein C-terminal domain-like"/>
    <property type="match status" value="1"/>
</dbReference>